<dbReference type="GO" id="GO:0022857">
    <property type="term" value="F:transmembrane transporter activity"/>
    <property type="evidence" value="ECO:0007669"/>
    <property type="project" value="InterPro"/>
</dbReference>
<keyword evidence="6 10" id="KW-0812">Transmembrane</keyword>
<dbReference type="GO" id="GO:0015031">
    <property type="term" value="P:protein transport"/>
    <property type="evidence" value="ECO:0007669"/>
    <property type="project" value="UniProtKB-KW"/>
</dbReference>
<evidence type="ECO:0000256" key="9">
    <source>
        <dbReference type="ARBA" id="ARBA00023136"/>
    </source>
</evidence>
<organism evidence="12 13">
    <name type="scientific">Anaeromyxobacter diazotrophicus</name>
    <dbReference type="NCBI Taxonomy" id="2590199"/>
    <lineage>
        <taxon>Bacteria</taxon>
        <taxon>Pseudomonadati</taxon>
        <taxon>Myxococcota</taxon>
        <taxon>Myxococcia</taxon>
        <taxon>Myxococcales</taxon>
        <taxon>Cystobacterineae</taxon>
        <taxon>Anaeromyxobacteraceae</taxon>
        <taxon>Anaeromyxobacter</taxon>
    </lineage>
</organism>
<evidence type="ECO:0000256" key="7">
    <source>
        <dbReference type="ARBA" id="ARBA00022927"/>
    </source>
</evidence>
<feature type="transmembrane region" description="Helical" evidence="11">
    <location>
        <begin position="20"/>
        <end position="39"/>
    </location>
</feature>
<dbReference type="InterPro" id="IPR003400">
    <property type="entry name" value="ExbD"/>
</dbReference>
<dbReference type="GO" id="GO:0005886">
    <property type="term" value="C:plasma membrane"/>
    <property type="evidence" value="ECO:0007669"/>
    <property type="project" value="UniProtKB-SubCell"/>
</dbReference>
<protein>
    <submittedName>
        <fullName evidence="12">Protein TolR</fullName>
    </submittedName>
</protein>
<keyword evidence="13" id="KW-1185">Reference proteome</keyword>
<evidence type="ECO:0000313" key="12">
    <source>
        <dbReference type="EMBL" id="GEJ55620.1"/>
    </source>
</evidence>
<dbReference type="PANTHER" id="PTHR30558">
    <property type="entry name" value="EXBD MEMBRANE COMPONENT OF PMF-DRIVEN MACROMOLECULE IMPORT SYSTEM"/>
    <property type="match status" value="1"/>
</dbReference>
<keyword evidence="5" id="KW-0997">Cell inner membrane</keyword>
<dbReference type="NCBIfam" id="TIGR02801">
    <property type="entry name" value="tolR"/>
    <property type="match status" value="1"/>
</dbReference>
<evidence type="ECO:0000256" key="5">
    <source>
        <dbReference type="ARBA" id="ARBA00022519"/>
    </source>
</evidence>
<dbReference type="RefSeq" id="WP_176062407.1">
    <property type="nucleotide sequence ID" value="NZ_BJTG01000001.1"/>
</dbReference>
<evidence type="ECO:0000256" key="1">
    <source>
        <dbReference type="ARBA" id="ARBA00004249"/>
    </source>
</evidence>
<evidence type="ECO:0000256" key="8">
    <source>
        <dbReference type="ARBA" id="ARBA00022989"/>
    </source>
</evidence>
<comment type="similarity">
    <text evidence="2 10">Belongs to the ExbD/TolR family.</text>
</comment>
<comment type="subcellular location">
    <subcellularLocation>
        <location evidence="1">Cell inner membrane</location>
        <topology evidence="1">Single-pass type II membrane protein</topology>
    </subcellularLocation>
    <subcellularLocation>
        <location evidence="10">Cell membrane</location>
        <topology evidence="10">Single-pass type II membrane protein</topology>
    </subcellularLocation>
</comment>
<dbReference type="Pfam" id="PF02472">
    <property type="entry name" value="ExbD"/>
    <property type="match status" value="1"/>
</dbReference>
<sequence>MAIGTSGTGRQTLTEINVTPLVDVMLVLLIIFMVTAPLIQQGVEVKLPEAKAAPVKAEEQKLVLSVKADRSLWLGTSDQPARVGLDELEDKLRSNARISKDHELYLMADRKLPYGYVVEVMAAMQRAGVTNIGMITDPMQARRAGREDEAP</sequence>
<evidence type="ECO:0000256" key="11">
    <source>
        <dbReference type="SAM" id="Phobius"/>
    </source>
</evidence>
<evidence type="ECO:0000256" key="6">
    <source>
        <dbReference type="ARBA" id="ARBA00022692"/>
    </source>
</evidence>
<proteinExistence type="inferred from homology"/>
<dbReference type="AlphaFoldDB" id="A0A7I9VHL3"/>
<reference evidence="13" key="1">
    <citation type="journal article" date="2020" name="Appl. Environ. Microbiol.">
        <title>Diazotrophic Anaeromyxobacter Isolates from Soils.</title>
        <authorList>
            <person name="Masuda Y."/>
            <person name="Yamanaka H."/>
            <person name="Xu Z.X."/>
            <person name="Shiratori Y."/>
            <person name="Aono T."/>
            <person name="Amachi S."/>
            <person name="Senoo K."/>
            <person name="Itoh H."/>
        </authorList>
    </citation>
    <scope>NUCLEOTIDE SEQUENCE [LARGE SCALE GENOMIC DNA]</scope>
    <source>
        <strain evidence="13">R267</strain>
    </source>
</reference>
<dbReference type="Proteomes" id="UP000503640">
    <property type="component" value="Unassembled WGS sequence"/>
</dbReference>
<evidence type="ECO:0000256" key="10">
    <source>
        <dbReference type="RuleBase" id="RU003879"/>
    </source>
</evidence>
<evidence type="ECO:0000256" key="2">
    <source>
        <dbReference type="ARBA" id="ARBA00005811"/>
    </source>
</evidence>
<name>A0A7I9VHL3_9BACT</name>
<comment type="caution">
    <text evidence="12">The sequence shown here is derived from an EMBL/GenBank/DDBJ whole genome shotgun (WGS) entry which is preliminary data.</text>
</comment>
<dbReference type="Gene3D" id="3.30.420.270">
    <property type="match status" value="1"/>
</dbReference>
<dbReference type="InterPro" id="IPR014168">
    <property type="entry name" value="Tol-Pal_TolR"/>
</dbReference>
<evidence type="ECO:0000256" key="3">
    <source>
        <dbReference type="ARBA" id="ARBA00022448"/>
    </source>
</evidence>
<evidence type="ECO:0000256" key="4">
    <source>
        <dbReference type="ARBA" id="ARBA00022475"/>
    </source>
</evidence>
<gene>
    <name evidence="12" type="ORF">AMYX_03610</name>
</gene>
<keyword evidence="4" id="KW-1003">Cell membrane</keyword>
<dbReference type="PANTHER" id="PTHR30558:SF12">
    <property type="entry name" value="BIOPOLYMER TRANSPORT PROTEIN EXBD"/>
    <property type="match status" value="1"/>
</dbReference>
<keyword evidence="8 11" id="KW-1133">Transmembrane helix</keyword>
<dbReference type="EMBL" id="BJTG01000001">
    <property type="protein sequence ID" value="GEJ55620.1"/>
    <property type="molecule type" value="Genomic_DNA"/>
</dbReference>
<keyword evidence="9 11" id="KW-0472">Membrane</keyword>
<keyword evidence="7 10" id="KW-0653">Protein transport</keyword>
<keyword evidence="3 10" id="KW-0813">Transport</keyword>
<evidence type="ECO:0000313" key="13">
    <source>
        <dbReference type="Proteomes" id="UP000503640"/>
    </source>
</evidence>
<accession>A0A7I9VHL3</accession>